<name>A0ABQ0AIJ7_9RHOB</name>
<proteinExistence type="predicted"/>
<dbReference type="Proteomes" id="UP001441944">
    <property type="component" value="Unassembled WGS sequence"/>
</dbReference>
<dbReference type="SUPFAM" id="SSF53335">
    <property type="entry name" value="S-adenosyl-L-methionine-dependent methyltransferases"/>
    <property type="match status" value="1"/>
</dbReference>
<dbReference type="CDD" id="cd02440">
    <property type="entry name" value="AdoMet_MTases"/>
    <property type="match status" value="1"/>
</dbReference>
<dbReference type="InterPro" id="IPR029063">
    <property type="entry name" value="SAM-dependent_MTases_sf"/>
</dbReference>
<gene>
    <name evidence="1" type="ORF">NBRC116598_11320</name>
</gene>
<protein>
    <recommendedName>
        <fullName evidence="3">Ubiquinone/menaquinone biosynthesis C-methylase UbiE</fullName>
    </recommendedName>
</protein>
<dbReference type="Gene3D" id="3.40.50.150">
    <property type="entry name" value="Vaccinia Virus protein VP39"/>
    <property type="match status" value="1"/>
</dbReference>
<organism evidence="1 2">
    <name type="scientific">Pseudophaeobacter arcticus</name>
    <dbReference type="NCBI Taxonomy" id="385492"/>
    <lineage>
        <taxon>Bacteria</taxon>
        <taxon>Pseudomonadati</taxon>
        <taxon>Pseudomonadota</taxon>
        <taxon>Alphaproteobacteria</taxon>
        <taxon>Rhodobacterales</taxon>
        <taxon>Paracoccaceae</taxon>
        <taxon>Pseudophaeobacter</taxon>
    </lineage>
</organism>
<dbReference type="RefSeq" id="WP_353397799.1">
    <property type="nucleotide sequence ID" value="NZ_BAABWU010000003.1"/>
</dbReference>
<reference evidence="1 2" key="1">
    <citation type="submission" date="2024-04" db="EMBL/GenBank/DDBJ databases">
        <title>Draft genome sequence of Pseudophaeobacter arcticus NBRC 116598.</title>
        <authorList>
            <person name="Miyakawa T."/>
            <person name="Kusuya Y."/>
            <person name="Miura T."/>
        </authorList>
    </citation>
    <scope>NUCLEOTIDE SEQUENCE [LARGE SCALE GENOMIC DNA]</scope>
    <source>
        <strain evidence="1 2">SU-CL00105</strain>
    </source>
</reference>
<dbReference type="PANTHER" id="PTHR43861:SF1">
    <property type="entry name" value="TRANS-ACONITATE 2-METHYLTRANSFERASE"/>
    <property type="match status" value="1"/>
</dbReference>
<dbReference type="EMBL" id="BAABWU010000003">
    <property type="protein sequence ID" value="GAA6195688.1"/>
    <property type="molecule type" value="Genomic_DNA"/>
</dbReference>
<sequence>MKTDAPFWDKIAPKYAQNPIRDVAAYRQALARTCSYLKPDDRVLELGCGTGSTAIELASQVAEITVSDLSQGMLAIARERAASAGVGNMQFHQGSVAHAPEGTYDVVLAHNLLHLLPDLQAALALVSARLPKGALFISKTPCLRESRGSAKYWSFKVMIPVMRLLGKAPTSPVHFFDIPSLEAAIEAAGFELVETANYPVSTLGRYIVARRL</sequence>
<accession>A0ABQ0AIJ7</accession>
<evidence type="ECO:0000313" key="1">
    <source>
        <dbReference type="EMBL" id="GAA6195688.1"/>
    </source>
</evidence>
<keyword evidence="2" id="KW-1185">Reference proteome</keyword>
<evidence type="ECO:0000313" key="2">
    <source>
        <dbReference type="Proteomes" id="UP001441944"/>
    </source>
</evidence>
<dbReference type="Pfam" id="PF13489">
    <property type="entry name" value="Methyltransf_23"/>
    <property type="match status" value="1"/>
</dbReference>
<dbReference type="PANTHER" id="PTHR43861">
    <property type="entry name" value="TRANS-ACONITATE 2-METHYLTRANSFERASE-RELATED"/>
    <property type="match status" value="1"/>
</dbReference>
<evidence type="ECO:0008006" key="3">
    <source>
        <dbReference type="Google" id="ProtNLM"/>
    </source>
</evidence>
<comment type="caution">
    <text evidence="1">The sequence shown here is derived from an EMBL/GenBank/DDBJ whole genome shotgun (WGS) entry which is preliminary data.</text>
</comment>